<accession>A0ABP2Z840</accession>
<organism evidence="1 2">
    <name type="scientific">Shewanella decolorationis S12</name>
    <dbReference type="NCBI Taxonomy" id="1353536"/>
    <lineage>
        <taxon>Bacteria</taxon>
        <taxon>Pseudomonadati</taxon>
        <taxon>Pseudomonadota</taxon>
        <taxon>Gammaproteobacteria</taxon>
        <taxon>Alteromonadales</taxon>
        <taxon>Shewanellaceae</taxon>
        <taxon>Shewanella</taxon>
    </lineage>
</organism>
<dbReference type="EMBL" id="AXZL01000036">
    <property type="protein sequence ID" value="ESE43075.1"/>
    <property type="molecule type" value="Genomic_DNA"/>
</dbReference>
<proteinExistence type="predicted"/>
<sequence>MQRIYQLSAKYTIWKNAHARFQNLLTKIQLLYSPDFIALYLLRMELVRTVLVLKSYKNT</sequence>
<dbReference type="Proteomes" id="UP000017548">
    <property type="component" value="Unassembled WGS sequence"/>
</dbReference>
<keyword evidence="2" id="KW-1185">Reference proteome</keyword>
<protein>
    <submittedName>
        <fullName evidence="1">Uncharacterized protein</fullName>
    </submittedName>
</protein>
<reference evidence="1 2" key="1">
    <citation type="journal article" date="2013" name="Genome Announc.">
        <title>Draft Genome Sequence of Shewanella decolorationis S12, a Dye-Degrading Bacterium Isolated from a Wastewater Treatment Plant.</title>
        <authorList>
            <person name="Xu M."/>
            <person name="Fang Y."/>
            <person name="Liu J."/>
            <person name="Chen X."/>
            <person name="Sun G."/>
            <person name="Guo J."/>
            <person name="Hua Z."/>
            <person name="Tu Q."/>
            <person name="Wu L."/>
            <person name="Zhou J."/>
            <person name="Liu X."/>
        </authorList>
    </citation>
    <scope>NUCLEOTIDE SEQUENCE [LARGE SCALE GENOMIC DNA]</scope>
    <source>
        <strain evidence="1 2">S12</strain>
    </source>
</reference>
<gene>
    <name evidence="1" type="ORF">SHD_0315</name>
</gene>
<comment type="caution">
    <text evidence="1">The sequence shown here is derived from an EMBL/GenBank/DDBJ whole genome shotgun (WGS) entry which is preliminary data.</text>
</comment>
<evidence type="ECO:0000313" key="1">
    <source>
        <dbReference type="EMBL" id="ESE43075.1"/>
    </source>
</evidence>
<name>A0ABP2Z840_9GAMM</name>
<evidence type="ECO:0000313" key="2">
    <source>
        <dbReference type="Proteomes" id="UP000017548"/>
    </source>
</evidence>